<keyword evidence="2" id="KW-0732">Signal</keyword>
<name>A0A9P7E007_9AGAM</name>
<keyword evidence="4" id="KW-1185">Reference proteome</keyword>
<protein>
    <submittedName>
        <fullName evidence="3">Uncharacterized protein</fullName>
    </submittedName>
</protein>
<dbReference type="Proteomes" id="UP000807769">
    <property type="component" value="Unassembled WGS sequence"/>
</dbReference>
<evidence type="ECO:0000313" key="3">
    <source>
        <dbReference type="EMBL" id="KAG1807473.1"/>
    </source>
</evidence>
<evidence type="ECO:0000313" key="4">
    <source>
        <dbReference type="Proteomes" id="UP000807769"/>
    </source>
</evidence>
<feature type="signal peptide" evidence="2">
    <location>
        <begin position="1"/>
        <end position="26"/>
    </location>
</feature>
<comment type="caution">
    <text evidence="3">The sequence shown here is derived from an EMBL/GenBank/DDBJ whole genome shotgun (WGS) entry which is preliminary data.</text>
</comment>
<evidence type="ECO:0000256" key="1">
    <source>
        <dbReference type="SAM" id="MobiDB-lite"/>
    </source>
</evidence>
<dbReference type="AlphaFoldDB" id="A0A9P7E007"/>
<dbReference type="RefSeq" id="XP_041188076.1">
    <property type="nucleotide sequence ID" value="XM_041343973.1"/>
</dbReference>
<evidence type="ECO:0000256" key="2">
    <source>
        <dbReference type="SAM" id="SignalP"/>
    </source>
</evidence>
<dbReference type="EMBL" id="JABBWG010000043">
    <property type="protein sequence ID" value="KAG1807473.1"/>
    <property type="molecule type" value="Genomic_DNA"/>
</dbReference>
<gene>
    <name evidence="3" type="ORF">BJ212DRAFT_747294</name>
</gene>
<organism evidence="3 4">
    <name type="scientific">Suillus subaureus</name>
    <dbReference type="NCBI Taxonomy" id="48587"/>
    <lineage>
        <taxon>Eukaryota</taxon>
        <taxon>Fungi</taxon>
        <taxon>Dikarya</taxon>
        <taxon>Basidiomycota</taxon>
        <taxon>Agaricomycotina</taxon>
        <taxon>Agaricomycetes</taxon>
        <taxon>Agaricomycetidae</taxon>
        <taxon>Boletales</taxon>
        <taxon>Suillineae</taxon>
        <taxon>Suillaceae</taxon>
        <taxon>Suillus</taxon>
    </lineage>
</organism>
<feature type="chain" id="PRO_5040164325" evidence="2">
    <location>
        <begin position="27"/>
        <end position="125"/>
    </location>
</feature>
<sequence>MRQARFTAATKHQILIFILCGQFLWSRSPLPHQPAPPPRTKEISPMLHKPHVQPSSLAVPIPVPVSIPTSRSTARLKRPRPRPQTAPASPIAPHSPTPPTSKSPRAVGALSGFKSIFRSLLGRTA</sequence>
<dbReference type="GeneID" id="64637989"/>
<feature type="compositionally biased region" description="Low complexity" evidence="1">
    <location>
        <begin position="54"/>
        <end position="72"/>
    </location>
</feature>
<feature type="region of interest" description="Disordered" evidence="1">
    <location>
        <begin position="29"/>
        <end position="108"/>
    </location>
</feature>
<accession>A0A9P7E007</accession>
<proteinExistence type="predicted"/>
<reference evidence="3" key="1">
    <citation type="journal article" date="2020" name="New Phytol.">
        <title>Comparative genomics reveals dynamic genome evolution in host specialist ectomycorrhizal fungi.</title>
        <authorList>
            <person name="Lofgren L.A."/>
            <person name="Nguyen N.H."/>
            <person name="Vilgalys R."/>
            <person name="Ruytinx J."/>
            <person name="Liao H.L."/>
            <person name="Branco S."/>
            <person name="Kuo A."/>
            <person name="LaButti K."/>
            <person name="Lipzen A."/>
            <person name="Andreopoulos W."/>
            <person name="Pangilinan J."/>
            <person name="Riley R."/>
            <person name="Hundley H."/>
            <person name="Na H."/>
            <person name="Barry K."/>
            <person name="Grigoriev I.V."/>
            <person name="Stajich J.E."/>
            <person name="Kennedy P.G."/>
        </authorList>
    </citation>
    <scope>NUCLEOTIDE SEQUENCE</scope>
    <source>
        <strain evidence="3">MN1</strain>
    </source>
</reference>